<proteinExistence type="predicted"/>
<dbReference type="EMBL" id="AZAC01000009">
    <property type="protein sequence ID" value="KIX14701.1"/>
    <property type="molecule type" value="Genomic_DNA"/>
</dbReference>
<dbReference type="STRING" id="1429043.X474_07340"/>
<sequence length="37" mass="4147">MFLFLPIPGRLGQTEDDLILAKGLLKVFCFNRPGRGL</sequence>
<gene>
    <name evidence="1" type="ORF">X474_07340</name>
</gene>
<reference evidence="1 2" key="1">
    <citation type="submission" date="2013-11" db="EMBL/GenBank/DDBJ databases">
        <title>Metagenomic analysis of a methanogenic consortium involved in long chain n-alkane degradation.</title>
        <authorList>
            <person name="Davidova I.A."/>
            <person name="Callaghan A.V."/>
            <person name="Wawrik B."/>
            <person name="Pruitt S."/>
            <person name="Marks C."/>
            <person name="Duncan K.E."/>
            <person name="Suflita J.M."/>
        </authorList>
    </citation>
    <scope>NUCLEOTIDE SEQUENCE [LARGE SCALE GENOMIC DNA]</scope>
    <source>
        <strain evidence="1 2">SPR</strain>
    </source>
</reference>
<dbReference type="AlphaFoldDB" id="A0A0D2JG46"/>
<comment type="caution">
    <text evidence="1">The sequence shown here is derived from an EMBL/GenBank/DDBJ whole genome shotgun (WGS) entry which is preliminary data.</text>
</comment>
<keyword evidence="2" id="KW-1185">Reference proteome</keyword>
<dbReference type="Proteomes" id="UP000032233">
    <property type="component" value="Unassembled WGS sequence"/>
</dbReference>
<evidence type="ECO:0000313" key="2">
    <source>
        <dbReference type="Proteomes" id="UP000032233"/>
    </source>
</evidence>
<dbReference type="InParanoid" id="A0A0D2JG46"/>
<protein>
    <submittedName>
        <fullName evidence="1">Uncharacterized protein</fullName>
    </submittedName>
</protein>
<organism evidence="1 2">
    <name type="scientific">Dethiosulfatarculus sandiegensis</name>
    <dbReference type="NCBI Taxonomy" id="1429043"/>
    <lineage>
        <taxon>Bacteria</taxon>
        <taxon>Pseudomonadati</taxon>
        <taxon>Thermodesulfobacteriota</taxon>
        <taxon>Desulfarculia</taxon>
        <taxon>Desulfarculales</taxon>
        <taxon>Desulfarculaceae</taxon>
        <taxon>Dethiosulfatarculus</taxon>
    </lineage>
</organism>
<accession>A0A0D2JG46</accession>
<evidence type="ECO:0000313" key="1">
    <source>
        <dbReference type="EMBL" id="KIX14701.1"/>
    </source>
</evidence>
<name>A0A0D2JG46_9BACT</name>